<dbReference type="Proteomes" id="UP000789375">
    <property type="component" value="Unassembled WGS sequence"/>
</dbReference>
<dbReference type="EMBL" id="CAJVPP010000055">
    <property type="protein sequence ID" value="CAG8437972.1"/>
    <property type="molecule type" value="Genomic_DNA"/>
</dbReference>
<dbReference type="AlphaFoldDB" id="A0A9N8V4S6"/>
<evidence type="ECO:0000313" key="2">
    <source>
        <dbReference type="EMBL" id="CAG8437972.1"/>
    </source>
</evidence>
<reference evidence="2" key="1">
    <citation type="submission" date="2021-06" db="EMBL/GenBank/DDBJ databases">
        <authorList>
            <person name="Kallberg Y."/>
            <person name="Tangrot J."/>
            <person name="Rosling A."/>
        </authorList>
    </citation>
    <scope>NUCLEOTIDE SEQUENCE</scope>
    <source>
        <strain evidence="2">87-6 pot B 2015</strain>
    </source>
</reference>
<comment type="caution">
    <text evidence="2">The sequence shown here is derived from an EMBL/GenBank/DDBJ whole genome shotgun (WGS) entry which is preliminary data.</text>
</comment>
<evidence type="ECO:0000313" key="3">
    <source>
        <dbReference type="Proteomes" id="UP000789375"/>
    </source>
</evidence>
<keyword evidence="3" id="KW-1185">Reference proteome</keyword>
<organism evidence="2 3">
    <name type="scientific">Funneliformis mosseae</name>
    <name type="common">Endomycorrhizal fungus</name>
    <name type="synonym">Glomus mosseae</name>
    <dbReference type="NCBI Taxonomy" id="27381"/>
    <lineage>
        <taxon>Eukaryota</taxon>
        <taxon>Fungi</taxon>
        <taxon>Fungi incertae sedis</taxon>
        <taxon>Mucoromycota</taxon>
        <taxon>Glomeromycotina</taxon>
        <taxon>Glomeromycetes</taxon>
        <taxon>Glomerales</taxon>
        <taxon>Glomeraceae</taxon>
        <taxon>Funneliformis</taxon>
    </lineage>
</organism>
<name>A0A9N8V4S6_FUNMO</name>
<feature type="region of interest" description="Disordered" evidence="1">
    <location>
        <begin position="30"/>
        <end position="53"/>
    </location>
</feature>
<accession>A0A9N8V4S6</accession>
<evidence type="ECO:0000256" key="1">
    <source>
        <dbReference type="SAM" id="MobiDB-lite"/>
    </source>
</evidence>
<proteinExistence type="predicted"/>
<protein>
    <submittedName>
        <fullName evidence="2">9586_t:CDS:1</fullName>
    </submittedName>
</protein>
<gene>
    <name evidence="2" type="ORF">FMOSSE_LOCUS561</name>
</gene>
<sequence length="53" mass="5927">MEGMTSKGTFLKSGPCPMILINTSWDDSLRESDTQEAQAVTYKEAESFEQTVH</sequence>